<dbReference type="OMA" id="SIIHEWG"/>
<keyword evidence="9" id="KW-0539">Nucleus</keyword>
<organism evidence="13 14">
    <name type="scientific">Triticum turgidum subsp. durum</name>
    <name type="common">Durum wheat</name>
    <name type="synonym">Triticum durum</name>
    <dbReference type="NCBI Taxonomy" id="4567"/>
    <lineage>
        <taxon>Eukaryota</taxon>
        <taxon>Viridiplantae</taxon>
        <taxon>Streptophyta</taxon>
        <taxon>Embryophyta</taxon>
        <taxon>Tracheophyta</taxon>
        <taxon>Spermatophyta</taxon>
        <taxon>Magnoliopsida</taxon>
        <taxon>Liliopsida</taxon>
        <taxon>Poales</taxon>
        <taxon>Poaceae</taxon>
        <taxon>BOP clade</taxon>
        <taxon>Pooideae</taxon>
        <taxon>Triticodae</taxon>
        <taxon>Triticeae</taxon>
        <taxon>Triticinae</taxon>
        <taxon>Triticum</taxon>
    </lineage>
</organism>
<dbReference type="Pfam" id="PF14372">
    <property type="entry name" value="hAT-like_RNase-H"/>
    <property type="match status" value="1"/>
</dbReference>
<comment type="subunit">
    <text evidence="2">Homodimer.</text>
</comment>
<dbReference type="InterPro" id="IPR008906">
    <property type="entry name" value="HATC_C_dom"/>
</dbReference>
<reference evidence="13 14" key="1">
    <citation type="submission" date="2017-09" db="EMBL/GenBank/DDBJ databases">
        <authorList>
            <consortium name="International Durum Wheat Genome Sequencing Consortium (IDWGSC)"/>
            <person name="Milanesi L."/>
        </authorList>
    </citation>
    <scope>NUCLEOTIDE SEQUENCE [LARGE SCALE GENOMIC DNA]</scope>
    <source>
        <strain evidence="14">cv. Svevo</strain>
    </source>
</reference>
<evidence type="ECO:0000256" key="9">
    <source>
        <dbReference type="ARBA" id="ARBA00023242"/>
    </source>
</evidence>
<keyword evidence="7" id="KW-0238">DNA-binding</keyword>
<evidence type="ECO:0000256" key="11">
    <source>
        <dbReference type="SAM" id="MobiDB-lite"/>
    </source>
</evidence>
<name>A0A9R0QSM7_TRITD</name>
<proteinExistence type="predicted"/>
<dbReference type="InterPro" id="IPR052035">
    <property type="entry name" value="ZnF_BED_domain_contain"/>
</dbReference>
<dbReference type="EMBL" id="LT934112">
    <property type="protein sequence ID" value="VAH15979.1"/>
    <property type="molecule type" value="Genomic_DNA"/>
</dbReference>
<dbReference type="InterPro" id="IPR025525">
    <property type="entry name" value="hAT-like_transposase_RNase-H"/>
</dbReference>
<dbReference type="Gramene" id="TRITD1Bv1G087670.1">
    <property type="protein sequence ID" value="TRITD1Bv1G087670.1"/>
    <property type="gene ID" value="TRITD1Bv1G087670"/>
</dbReference>
<dbReference type="SUPFAM" id="SSF53098">
    <property type="entry name" value="Ribonuclease H-like"/>
    <property type="match status" value="1"/>
</dbReference>
<keyword evidence="4 10" id="KW-0863">Zinc-finger</keyword>
<sequence length="705" mass="80088">MVSDSVNLGAGYAASHGSSSLPETQPDVTPDSVSKKRNKRSKAWAHFTIQNDDPDHANCNYCSAILGCKSTSAGTASLVNHLKICKKNPAHIGSNQTELTYQVCDDGNSVVPWQYNEKEVREAFARMIVIDELPFIFAEKEGFRFFMSKACPRFNVPSRTTMYRDIIALYETEKAMLRKYFIDSRQTVCLTTDTWTSKRQQSYMVLTAHFIDSSWNLRKKIISFVLVDGHKGDDIGKSLEKLLIEWGIERVCTITVDNASSNDTCLAYMKRSLTNRGCTHARSQYLHMRCVAHIVNLVVQDGLKIMCHPVNRIRHAIKFVRASPTRLDVFKKCVQLSKVASKGLINIDVATRWNSTFVMLDNVEKFERAFEQYALHDPNYKTELEKTGPEPKPDALDQRGPPTQSDWVYVREFKQFLQHFYDLTNKVSGTKYVTTNTFLEEIVDVNFLLGEWSDHVICGDDEIFKCMALKMKAKYEKYWGDPEKMNKYIFIAAILDPRTKESHFFKDMIEDTYGCIIGNIILTSSHNEFVSLFGEYKELYGTSSTSELASQARASENASENSLMRSRYNKKRMRSCGEGSTSSNMRTELDKYLAEDTEELTAEFDLLEWWKLNAARFPVLSKMAHDILAIPISTVASESAFSTSGRILDDFRSSLTPVTLQALICTQDWLRSKPINVELDLAELTKLEEGVGALRLDDNGVISID</sequence>
<keyword evidence="3" id="KW-0479">Metal-binding</keyword>
<dbReference type="SMART" id="SM00614">
    <property type="entry name" value="ZnF_BED"/>
    <property type="match status" value="1"/>
</dbReference>
<evidence type="ECO:0000313" key="14">
    <source>
        <dbReference type="Proteomes" id="UP000324705"/>
    </source>
</evidence>
<keyword evidence="5" id="KW-0862">Zinc</keyword>
<dbReference type="PROSITE" id="PS50808">
    <property type="entry name" value="ZF_BED"/>
    <property type="match status" value="1"/>
</dbReference>
<evidence type="ECO:0000256" key="2">
    <source>
        <dbReference type="ARBA" id="ARBA00011738"/>
    </source>
</evidence>
<evidence type="ECO:0000256" key="4">
    <source>
        <dbReference type="ARBA" id="ARBA00022771"/>
    </source>
</evidence>
<feature type="domain" description="BED-type" evidence="12">
    <location>
        <begin position="38"/>
        <end position="92"/>
    </location>
</feature>
<dbReference type="SUPFAM" id="SSF57667">
    <property type="entry name" value="beta-beta-alpha zinc fingers"/>
    <property type="match status" value="1"/>
</dbReference>
<evidence type="ECO:0000256" key="8">
    <source>
        <dbReference type="ARBA" id="ARBA00023163"/>
    </source>
</evidence>
<dbReference type="GO" id="GO:0046983">
    <property type="term" value="F:protein dimerization activity"/>
    <property type="evidence" value="ECO:0007669"/>
    <property type="project" value="InterPro"/>
</dbReference>
<keyword evidence="8" id="KW-0804">Transcription</keyword>
<evidence type="ECO:0000256" key="6">
    <source>
        <dbReference type="ARBA" id="ARBA00023015"/>
    </source>
</evidence>
<dbReference type="InterPro" id="IPR003656">
    <property type="entry name" value="Znf_BED"/>
</dbReference>
<evidence type="ECO:0000256" key="10">
    <source>
        <dbReference type="PROSITE-ProRule" id="PRU00027"/>
    </source>
</evidence>
<dbReference type="Pfam" id="PF05699">
    <property type="entry name" value="Dimer_Tnp_hAT"/>
    <property type="match status" value="1"/>
</dbReference>
<dbReference type="GO" id="GO:0005634">
    <property type="term" value="C:nucleus"/>
    <property type="evidence" value="ECO:0007669"/>
    <property type="project" value="UniProtKB-SubCell"/>
</dbReference>
<keyword evidence="6" id="KW-0805">Transcription regulation</keyword>
<dbReference type="Pfam" id="PF02892">
    <property type="entry name" value="zf-BED"/>
    <property type="match status" value="1"/>
</dbReference>
<dbReference type="AlphaFoldDB" id="A0A9R0QSM7"/>
<keyword evidence="14" id="KW-1185">Reference proteome</keyword>
<evidence type="ECO:0000256" key="5">
    <source>
        <dbReference type="ARBA" id="ARBA00022833"/>
    </source>
</evidence>
<feature type="region of interest" description="Disordered" evidence="11">
    <location>
        <begin position="382"/>
        <end position="401"/>
    </location>
</feature>
<evidence type="ECO:0000256" key="3">
    <source>
        <dbReference type="ARBA" id="ARBA00022723"/>
    </source>
</evidence>
<gene>
    <name evidence="13" type="ORF">TRITD_1Bv1G087670</name>
</gene>
<evidence type="ECO:0000259" key="12">
    <source>
        <dbReference type="PROSITE" id="PS50808"/>
    </source>
</evidence>
<dbReference type="InterPro" id="IPR036236">
    <property type="entry name" value="Znf_C2H2_sf"/>
</dbReference>
<evidence type="ECO:0000313" key="13">
    <source>
        <dbReference type="EMBL" id="VAH15979.1"/>
    </source>
</evidence>
<feature type="region of interest" description="Disordered" evidence="11">
    <location>
        <begin position="13"/>
        <end position="37"/>
    </location>
</feature>
<dbReference type="GO" id="GO:0003677">
    <property type="term" value="F:DNA binding"/>
    <property type="evidence" value="ECO:0007669"/>
    <property type="project" value="UniProtKB-KW"/>
</dbReference>
<dbReference type="SUPFAM" id="SSF140996">
    <property type="entry name" value="Hermes dimerisation domain"/>
    <property type="match status" value="1"/>
</dbReference>
<dbReference type="PANTHER" id="PTHR46481">
    <property type="entry name" value="ZINC FINGER BED DOMAIN-CONTAINING PROTEIN 4"/>
    <property type="match status" value="1"/>
</dbReference>
<comment type="subcellular location">
    <subcellularLocation>
        <location evidence="1">Nucleus</location>
    </subcellularLocation>
</comment>
<accession>A0A9R0QSM7</accession>
<dbReference type="Proteomes" id="UP000324705">
    <property type="component" value="Chromosome 1B"/>
</dbReference>
<dbReference type="GO" id="GO:0008270">
    <property type="term" value="F:zinc ion binding"/>
    <property type="evidence" value="ECO:0007669"/>
    <property type="project" value="UniProtKB-KW"/>
</dbReference>
<protein>
    <recommendedName>
        <fullName evidence="12">BED-type domain-containing protein</fullName>
    </recommendedName>
</protein>
<dbReference type="InterPro" id="IPR012337">
    <property type="entry name" value="RNaseH-like_sf"/>
</dbReference>
<dbReference type="PANTHER" id="PTHR46481:SF7">
    <property type="entry name" value="ZINC FINGER BED DOMAIN-CONTAINING PROTEIN RICESLEEPER 2-LIKE"/>
    <property type="match status" value="1"/>
</dbReference>
<feature type="compositionally biased region" description="Basic and acidic residues" evidence="11">
    <location>
        <begin position="382"/>
        <end position="397"/>
    </location>
</feature>
<evidence type="ECO:0000256" key="1">
    <source>
        <dbReference type="ARBA" id="ARBA00004123"/>
    </source>
</evidence>
<evidence type="ECO:0000256" key="7">
    <source>
        <dbReference type="ARBA" id="ARBA00023125"/>
    </source>
</evidence>